<dbReference type="EMBL" id="BARS01021580">
    <property type="protein sequence ID" value="GAG05253.1"/>
    <property type="molecule type" value="Genomic_DNA"/>
</dbReference>
<proteinExistence type="predicted"/>
<sequence length="271" mass="29505">ICDWVTRDSNAVMSEPSVTPCPDIEINATGFFLYAKEIIRRIAFEAGFTIQLGANMPADYDTLALACPVSQMYEIEDLSQISFSSTATNQIPQIVDGATVRAIFPLASGDPLNQWSVPNNEWTIENPDTLTIRVEGTYSIDNGSAGLPPSELVIYQNLNPIATLLLSQADLNDVAFSFFTQVAVLAGDVIYCEIVAQAGGNNDTVTMETPSWFSISSPGADVDNLVRPGEWVPQIGKSDFMASILTLFNLVMQTDDISNVITIEPFDNVYL</sequence>
<gene>
    <name evidence="1" type="ORF">S01H1_34641</name>
</gene>
<feature type="non-terminal residue" evidence="1">
    <location>
        <position position="271"/>
    </location>
</feature>
<organism evidence="1">
    <name type="scientific">marine sediment metagenome</name>
    <dbReference type="NCBI Taxonomy" id="412755"/>
    <lineage>
        <taxon>unclassified sequences</taxon>
        <taxon>metagenomes</taxon>
        <taxon>ecological metagenomes</taxon>
    </lineage>
</organism>
<feature type="non-terminal residue" evidence="1">
    <location>
        <position position="1"/>
    </location>
</feature>
<accession>X0UY76</accession>
<dbReference type="AlphaFoldDB" id="X0UY76"/>
<evidence type="ECO:0000313" key="1">
    <source>
        <dbReference type="EMBL" id="GAG05253.1"/>
    </source>
</evidence>
<name>X0UY76_9ZZZZ</name>
<comment type="caution">
    <text evidence="1">The sequence shown here is derived from an EMBL/GenBank/DDBJ whole genome shotgun (WGS) entry which is preliminary data.</text>
</comment>
<protein>
    <submittedName>
        <fullName evidence="1">Uncharacterized protein</fullName>
    </submittedName>
</protein>
<reference evidence="1" key="1">
    <citation type="journal article" date="2014" name="Front. Microbiol.">
        <title>High frequency of phylogenetically diverse reductive dehalogenase-homologous genes in deep subseafloor sedimentary metagenomes.</title>
        <authorList>
            <person name="Kawai M."/>
            <person name="Futagami T."/>
            <person name="Toyoda A."/>
            <person name="Takaki Y."/>
            <person name="Nishi S."/>
            <person name="Hori S."/>
            <person name="Arai W."/>
            <person name="Tsubouchi T."/>
            <person name="Morono Y."/>
            <person name="Uchiyama I."/>
            <person name="Ito T."/>
            <person name="Fujiyama A."/>
            <person name="Inagaki F."/>
            <person name="Takami H."/>
        </authorList>
    </citation>
    <scope>NUCLEOTIDE SEQUENCE</scope>
    <source>
        <strain evidence="1">Expedition CK06-06</strain>
    </source>
</reference>